<accession>A0A1V8M4C1</accession>
<dbReference type="OrthoDB" id="5290302at2"/>
<comment type="caution">
    <text evidence="2">The sequence shown here is derived from an EMBL/GenBank/DDBJ whole genome shotgun (WGS) entry which is preliminary data.</text>
</comment>
<sequence>MTDSKLCFVLIRGLLREARHWGKIPELLQKLYPNALILTPDIPGNGKLNHLTSPETIEGMTDALREQVPKDYPLQLIALSMGGMIAIDWMSRYSAEVNSTVLINTSLRNFSPFYQRLRWQNYPGIIKLLFTARRDREQLILALTSNKHADDVALISEWQQWQQENPVSTRSAKNQLLASATFSISSVPVQPVLIISSSADRLVDYRCSLKLQQSWHKEYKQHNSAGHDLPLDAPEWFIAEISLWFNQH</sequence>
<keyword evidence="2" id="KW-0378">Hydrolase</keyword>
<dbReference type="EMBL" id="LPUF01000001">
    <property type="protein sequence ID" value="OQK16410.1"/>
    <property type="molecule type" value="Genomic_DNA"/>
</dbReference>
<dbReference type="SUPFAM" id="SSF53474">
    <property type="entry name" value="alpha/beta-Hydrolases"/>
    <property type="match status" value="1"/>
</dbReference>
<evidence type="ECO:0000313" key="3">
    <source>
        <dbReference type="Proteomes" id="UP000191980"/>
    </source>
</evidence>
<dbReference type="AlphaFoldDB" id="A0A1V8M4C1"/>
<name>A0A1V8M4C1_9GAMM</name>
<gene>
    <name evidence="2" type="ORF">AU255_00425</name>
</gene>
<dbReference type="GO" id="GO:0016787">
    <property type="term" value="F:hydrolase activity"/>
    <property type="evidence" value="ECO:0007669"/>
    <property type="project" value="UniProtKB-KW"/>
</dbReference>
<dbReference type="InterPro" id="IPR000073">
    <property type="entry name" value="AB_hydrolase_1"/>
</dbReference>
<dbReference type="InterPro" id="IPR050228">
    <property type="entry name" value="Carboxylesterase_BioH"/>
</dbReference>
<dbReference type="Gene3D" id="3.40.50.1820">
    <property type="entry name" value="alpha/beta hydrolase"/>
    <property type="match status" value="1"/>
</dbReference>
<reference evidence="2 3" key="1">
    <citation type="submission" date="2015-12" db="EMBL/GenBank/DDBJ databases">
        <authorList>
            <person name="Shamseldin A."/>
            <person name="Moawad H."/>
            <person name="Abd El-Rahim W.M."/>
            <person name="Sadowsky M.J."/>
        </authorList>
    </citation>
    <scope>NUCLEOTIDE SEQUENCE [LARGE SCALE GENOMIC DNA]</scope>
    <source>
        <strain evidence="2 3">WF1</strain>
    </source>
</reference>
<dbReference type="RefSeq" id="WP_080521036.1">
    <property type="nucleotide sequence ID" value="NZ_LPUF01000001.1"/>
</dbReference>
<evidence type="ECO:0000313" key="2">
    <source>
        <dbReference type="EMBL" id="OQK16410.1"/>
    </source>
</evidence>
<dbReference type="PANTHER" id="PTHR43194">
    <property type="entry name" value="HYDROLASE ALPHA/BETA FOLD FAMILY"/>
    <property type="match status" value="1"/>
</dbReference>
<organism evidence="2 3">
    <name type="scientific">Methyloprofundus sedimenti</name>
    <dbReference type="NCBI Taxonomy" id="1420851"/>
    <lineage>
        <taxon>Bacteria</taxon>
        <taxon>Pseudomonadati</taxon>
        <taxon>Pseudomonadota</taxon>
        <taxon>Gammaproteobacteria</taxon>
        <taxon>Methylococcales</taxon>
        <taxon>Methylococcaceae</taxon>
        <taxon>Methyloprofundus</taxon>
    </lineage>
</organism>
<dbReference type="Proteomes" id="UP000191980">
    <property type="component" value="Unassembled WGS sequence"/>
</dbReference>
<dbReference type="PANTHER" id="PTHR43194:SF5">
    <property type="entry name" value="PIMELOYL-[ACYL-CARRIER PROTEIN] METHYL ESTER ESTERASE"/>
    <property type="match status" value="1"/>
</dbReference>
<feature type="domain" description="AB hydrolase-1" evidence="1">
    <location>
        <begin position="9"/>
        <end position="239"/>
    </location>
</feature>
<dbReference type="STRING" id="1420851.AU255_00425"/>
<dbReference type="Pfam" id="PF12697">
    <property type="entry name" value="Abhydrolase_6"/>
    <property type="match status" value="1"/>
</dbReference>
<proteinExistence type="predicted"/>
<evidence type="ECO:0000259" key="1">
    <source>
        <dbReference type="Pfam" id="PF12697"/>
    </source>
</evidence>
<protein>
    <submittedName>
        <fullName evidence="2">Alpha/beta hydrolase</fullName>
    </submittedName>
</protein>
<dbReference type="InterPro" id="IPR029058">
    <property type="entry name" value="AB_hydrolase_fold"/>
</dbReference>
<keyword evidence="3" id="KW-1185">Reference proteome</keyword>